<dbReference type="SUPFAM" id="SSF54427">
    <property type="entry name" value="NTF2-like"/>
    <property type="match status" value="1"/>
</dbReference>
<feature type="transmembrane region" description="Helical" evidence="6">
    <location>
        <begin position="39"/>
        <end position="58"/>
    </location>
</feature>
<evidence type="ECO:0000256" key="3">
    <source>
        <dbReference type="ARBA" id="ARBA00022989"/>
    </source>
</evidence>
<sequence>MASSPADGPKPDQYADPLATSPDQLAFLPHDNAGAKLNAIIWVLTTISGLILALRVYCRIIRRRSLWWDDAFLIAAWICITVESALLTHLTTLGYGLHIWDFDVLEKMPRLLAPINAAGTFSVTAAIWSKTSFGITLIPLTDGWANKATWFIIITMNIAMGLSALFPWVNCTPFIRGLQMKKKEKVGVGIAMSMGIFAGITGLIKVSQIPMMLSDDFADGVDLWLWGNAETTVTIIAASIPMLRVMVRDATNSRRAYGTADSYKESGLGSGKRNMRVVTISSGPMASDAEMAKQINDDDSDKGILEDSQEAMKMGRIVKTNDFEINSSSQEAPMSQESQLNHDALRESARYARTGIAPPPKVDNRSRFKGFIDRINKRQWELLSDAVQSRVAYNKHELSLYEFSQLLKQEFTPKTNITMDIVASVGGDEAMDGPVGARLRVKTLVMEGEGPCLPSASRQHLEHARHMFVCFTENKISQVYDISDDSEKRSLARAITPPPSLRPPPPRSSIGMRQFYTDYIACINGGRMEEELDQFCKPSGVIWNGTHMTVKKYGEMIQSSLDAISGLFFDIHTLVVDEKGQQLASRIEFTGTPVKPFAGGVPNGRSVAFSEHVFYWLEQGKISDVLSIVDWEEYRSQLAR</sequence>
<evidence type="ECO:0000256" key="2">
    <source>
        <dbReference type="ARBA" id="ARBA00022692"/>
    </source>
</evidence>
<keyword evidence="4 6" id="KW-0472">Membrane</keyword>
<feature type="transmembrane region" description="Helical" evidence="6">
    <location>
        <begin position="148"/>
        <end position="166"/>
    </location>
</feature>
<evidence type="ECO:0000313" key="9">
    <source>
        <dbReference type="Proteomes" id="UP000001056"/>
    </source>
</evidence>
<evidence type="ECO:0000259" key="7">
    <source>
        <dbReference type="Pfam" id="PF20684"/>
    </source>
</evidence>
<dbReference type="eggNOG" id="ENOG502SP0C">
    <property type="taxonomic scope" value="Eukaryota"/>
</dbReference>
<dbReference type="GO" id="GO:0030638">
    <property type="term" value="P:polyketide metabolic process"/>
    <property type="evidence" value="ECO:0007669"/>
    <property type="project" value="InterPro"/>
</dbReference>
<gene>
    <name evidence="8" type="ORF">CHGG_02122</name>
</gene>
<feature type="domain" description="Rhodopsin" evidence="7">
    <location>
        <begin position="171"/>
        <end position="248"/>
    </location>
</feature>
<proteinExistence type="inferred from homology"/>
<protein>
    <recommendedName>
        <fullName evidence="7">Rhodopsin domain-containing protein</fullName>
    </recommendedName>
</protein>
<dbReference type="Pfam" id="PF07366">
    <property type="entry name" value="SnoaL"/>
    <property type="match status" value="1"/>
</dbReference>
<dbReference type="EMBL" id="CH408029">
    <property type="protein sequence ID" value="EAQ93887.1"/>
    <property type="molecule type" value="Genomic_DNA"/>
</dbReference>
<dbReference type="HOGENOM" id="CLU_427577_0_0_1"/>
<evidence type="ECO:0000256" key="1">
    <source>
        <dbReference type="ARBA" id="ARBA00004141"/>
    </source>
</evidence>
<dbReference type="VEuPathDB" id="FungiDB:CHGG_02122"/>
<keyword evidence="9" id="KW-1185">Reference proteome</keyword>
<dbReference type="InterPro" id="IPR009959">
    <property type="entry name" value="Cyclase_SnoaL-like"/>
</dbReference>
<dbReference type="InterPro" id="IPR049326">
    <property type="entry name" value="Rhodopsin_dom_fungi"/>
</dbReference>
<dbReference type="Gene3D" id="3.10.450.50">
    <property type="match status" value="2"/>
</dbReference>
<feature type="transmembrane region" description="Helical" evidence="6">
    <location>
        <begin position="186"/>
        <end position="204"/>
    </location>
</feature>
<evidence type="ECO:0000256" key="5">
    <source>
        <dbReference type="ARBA" id="ARBA00038359"/>
    </source>
</evidence>
<keyword evidence="2 6" id="KW-0812">Transmembrane</keyword>
<name>Q2HCD2_CHAGB</name>
<dbReference type="InterPro" id="IPR032710">
    <property type="entry name" value="NTF2-like_dom_sf"/>
</dbReference>
<dbReference type="PANTHER" id="PTHR33048">
    <property type="entry name" value="PTH11-LIKE INTEGRAL MEMBRANE PROTEIN (AFU_ORTHOLOGUE AFUA_5G11245)"/>
    <property type="match status" value="1"/>
</dbReference>
<dbReference type="Proteomes" id="UP000001056">
    <property type="component" value="Unassembled WGS sequence"/>
</dbReference>
<dbReference type="PANTHER" id="PTHR33048:SF42">
    <property type="entry name" value="INTEGRAL MEMBRANE PROTEIN"/>
    <property type="match status" value="1"/>
</dbReference>
<dbReference type="GeneID" id="4386363"/>
<dbReference type="RefSeq" id="XP_001221343.1">
    <property type="nucleotide sequence ID" value="XM_001221342.1"/>
</dbReference>
<reference evidence="9" key="1">
    <citation type="journal article" date="2015" name="Genome Announc.">
        <title>Draft genome sequence of the cellulolytic fungus Chaetomium globosum.</title>
        <authorList>
            <person name="Cuomo C.A."/>
            <person name="Untereiner W.A."/>
            <person name="Ma L.-J."/>
            <person name="Grabherr M."/>
            <person name="Birren B.W."/>
        </authorList>
    </citation>
    <scope>NUCLEOTIDE SEQUENCE [LARGE SCALE GENOMIC DNA]</scope>
    <source>
        <strain evidence="9">ATCC 6205 / CBS 148.51 / DSM 1962 / NBRC 6347 / NRRL 1970</strain>
    </source>
</reference>
<dbReference type="InParanoid" id="Q2HCD2"/>
<organism evidence="8 9">
    <name type="scientific">Chaetomium globosum (strain ATCC 6205 / CBS 148.51 / DSM 1962 / NBRC 6347 / NRRL 1970)</name>
    <name type="common">Soil fungus</name>
    <dbReference type="NCBI Taxonomy" id="306901"/>
    <lineage>
        <taxon>Eukaryota</taxon>
        <taxon>Fungi</taxon>
        <taxon>Dikarya</taxon>
        <taxon>Ascomycota</taxon>
        <taxon>Pezizomycotina</taxon>
        <taxon>Sordariomycetes</taxon>
        <taxon>Sordariomycetidae</taxon>
        <taxon>Sordariales</taxon>
        <taxon>Chaetomiaceae</taxon>
        <taxon>Chaetomium</taxon>
    </lineage>
</organism>
<dbReference type="OrthoDB" id="5417887at2759"/>
<dbReference type="InterPro" id="IPR052337">
    <property type="entry name" value="SAT4-like"/>
</dbReference>
<evidence type="ECO:0000256" key="4">
    <source>
        <dbReference type="ARBA" id="ARBA00023136"/>
    </source>
</evidence>
<accession>Q2HCD2</accession>
<keyword evidence="3 6" id="KW-1133">Transmembrane helix</keyword>
<comment type="similarity">
    <text evidence="5">Belongs to the SAT4 family.</text>
</comment>
<dbReference type="GO" id="GO:0016020">
    <property type="term" value="C:membrane"/>
    <property type="evidence" value="ECO:0007669"/>
    <property type="project" value="UniProtKB-SubCell"/>
</dbReference>
<dbReference type="AlphaFoldDB" id="Q2HCD2"/>
<comment type="subcellular location">
    <subcellularLocation>
        <location evidence="1">Membrane</location>
        <topology evidence="1">Multi-pass membrane protein</topology>
    </subcellularLocation>
</comment>
<dbReference type="Pfam" id="PF20684">
    <property type="entry name" value="Fung_rhodopsin"/>
    <property type="match status" value="1"/>
</dbReference>
<evidence type="ECO:0000313" key="8">
    <source>
        <dbReference type="EMBL" id="EAQ93887.1"/>
    </source>
</evidence>
<evidence type="ECO:0000256" key="6">
    <source>
        <dbReference type="SAM" id="Phobius"/>
    </source>
</evidence>